<feature type="transmembrane region" description="Helical" evidence="5">
    <location>
        <begin position="6"/>
        <end position="29"/>
    </location>
</feature>
<name>W6M7P2_9GAMM</name>
<evidence type="ECO:0000256" key="1">
    <source>
        <dbReference type="ARBA" id="ARBA00004141"/>
    </source>
</evidence>
<keyword evidence="3 5" id="KW-1133">Transmembrane helix</keyword>
<evidence type="ECO:0000256" key="5">
    <source>
        <dbReference type="SAM" id="Phobius"/>
    </source>
</evidence>
<feature type="transmembrane region" description="Helical" evidence="5">
    <location>
        <begin position="259"/>
        <end position="281"/>
    </location>
</feature>
<dbReference type="RefSeq" id="WP_048671121.1">
    <property type="nucleotide sequence ID" value="NZ_CBTJ020000025.1"/>
</dbReference>
<dbReference type="STRING" id="1400863.BN873_20059"/>
<feature type="transmembrane region" description="Helical" evidence="5">
    <location>
        <begin position="172"/>
        <end position="191"/>
    </location>
</feature>
<dbReference type="Pfam" id="PF00146">
    <property type="entry name" value="NADHdh"/>
    <property type="match status" value="1"/>
</dbReference>
<comment type="caution">
    <text evidence="6">The sequence shown here is derived from an EMBL/GenBank/DDBJ whole genome shotgun (WGS) entry which is preliminary data.</text>
</comment>
<comment type="subcellular location">
    <subcellularLocation>
        <location evidence="1">Membrane</location>
        <topology evidence="1">Multi-pass membrane protein</topology>
    </subcellularLocation>
</comment>
<dbReference type="AlphaFoldDB" id="W6M7P2"/>
<dbReference type="GO" id="GO:0005886">
    <property type="term" value="C:plasma membrane"/>
    <property type="evidence" value="ECO:0007669"/>
    <property type="project" value="TreeGrafter"/>
</dbReference>
<keyword evidence="7" id="KW-1185">Reference proteome</keyword>
<protein>
    <submittedName>
        <fullName evidence="6">NADH dehydrogenase</fullName>
    </submittedName>
</protein>
<feature type="transmembrane region" description="Helical" evidence="5">
    <location>
        <begin position="72"/>
        <end position="94"/>
    </location>
</feature>
<evidence type="ECO:0000256" key="4">
    <source>
        <dbReference type="ARBA" id="ARBA00023136"/>
    </source>
</evidence>
<feature type="transmembrane region" description="Helical" evidence="5">
    <location>
        <begin position="293"/>
        <end position="313"/>
    </location>
</feature>
<reference evidence="6" key="1">
    <citation type="submission" date="2013-07" db="EMBL/GenBank/DDBJ databases">
        <authorList>
            <person name="McIlroy S."/>
        </authorList>
    </citation>
    <scope>NUCLEOTIDE SEQUENCE [LARGE SCALE GENOMIC DNA]</scope>
    <source>
        <strain evidence="6">Run_A_D11</strain>
    </source>
</reference>
<keyword evidence="4 5" id="KW-0472">Membrane</keyword>
<proteinExistence type="predicted"/>
<dbReference type="PANTHER" id="PTHR43359">
    <property type="entry name" value="FORMATE HYDROGENLYASE SUBUNIT 4"/>
    <property type="match status" value="1"/>
</dbReference>
<dbReference type="PANTHER" id="PTHR43359:SF1">
    <property type="entry name" value="FORMATE HYDROGENLYASE SUBUNIT 4-RELATED"/>
    <property type="match status" value="1"/>
</dbReference>
<organism evidence="6 7">
    <name type="scientific">Candidatus Competibacter denitrificans Run_A_D11</name>
    <dbReference type="NCBI Taxonomy" id="1400863"/>
    <lineage>
        <taxon>Bacteria</taxon>
        <taxon>Pseudomonadati</taxon>
        <taxon>Pseudomonadota</taxon>
        <taxon>Gammaproteobacteria</taxon>
        <taxon>Candidatus Competibacteraceae</taxon>
        <taxon>Candidatus Competibacter</taxon>
    </lineage>
</organism>
<reference evidence="6" key="2">
    <citation type="submission" date="2014-03" db="EMBL/GenBank/DDBJ databases">
        <title>Candidatus Competibacter-lineage genomes retrieved from metagenomes reveal functional metabolic diversity.</title>
        <authorList>
            <person name="McIlroy S.J."/>
            <person name="Albertsen M."/>
            <person name="Andresen E.K."/>
            <person name="Saunders A.M."/>
            <person name="Kristiansen R."/>
            <person name="Stokholm-Bjerregaard M."/>
            <person name="Nielsen K.L."/>
            <person name="Nielsen P.H."/>
        </authorList>
    </citation>
    <scope>NUCLEOTIDE SEQUENCE</scope>
    <source>
        <strain evidence="6">Run_A_D11</strain>
    </source>
</reference>
<dbReference type="InterPro" id="IPR052561">
    <property type="entry name" value="ComplexI_Subunit1"/>
</dbReference>
<dbReference type="InterPro" id="IPR001694">
    <property type="entry name" value="NADH_UbQ_OxRdtase_su1/FPO"/>
</dbReference>
<feature type="transmembrane region" description="Helical" evidence="5">
    <location>
        <begin position="234"/>
        <end position="253"/>
    </location>
</feature>
<gene>
    <name evidence="6" type="ORF">BN873_20059</name>
</gene>
<dbReference type="OrthoDB" id="9778499at2"/>
<feature type="transmembrane region" description="Helical" evidence="5">
    <location>
        <begin position="100"/>
        <end position="122"/>
    </location>
</feature>
<dbReference type="Proteomes" id="UP000035760">
    <property type="component" value="Unassembled WGS sequence"/>
</dbReference>
<evidence type="ECO:0000256" key="3">
    <source>
        <dbReference type="ARBA" id="ARBA00022989"/>
    </source>
</evidence>
<dbReference type="EMBL" id="CBTJ020000025">
    <property type="protein sequence ID" value="CDI01735.1"/>
    <property type="molecule type" value="Genomic_DNA"/>
</dbReference>
<feature type="transmembrane region" description="Helical" evidence="5">
    <location>
        <begin position="143"/>
        <end position="166"/>
    </location>
</feature>
<sequence length="317" mass="33975">MALIDYLVQGYQMALVLLLAPLLTGWVRWVKARLLRRRGPSLLQPYRDLAKLLRKDVVLADSASWLFRVAPYLIFAALWVAASLVPTFAGGLPFSWTADLIAIVALLGTARFFLALAGLDVGTSFGGIGSSREMMIASLAEPAMLMMVFTLSLLAGTTELSAVAHFMMTAHVGLRMSLGLALMALVIVAIAENARIPVDNPATHLELTMVHEAMVLEYSGRHLALIELGSALKLVLYLSLLGCIFAPWGMAMAGAGLNAYLIGLVAYIAKLAAGGVLLALFETSIAKMRVFRVDQFLGAALMLGLLGALLLFVSRSL</sequence>
<evidence type="ECO:0000313" key="7">
    <source>
        <dbReference type="Proteomes" id="UP000035760"/>
    </source>
</evidence>
<keyword evidence="2 5" id="KW-0812">Transmembrane</keyword>
<accession>W6M7P2</accession>
<evidence type="ECO:0000256" key="2">
    <source>
        <dbReference type="ARBA" id="ARBA00022692"/>
    </source>
</evidence>
<evidence type="ECO:0000313" key="6">
    <source>
        <dbReference type="EMBL" id="CDI01735.1"/>
    </source>
</evidence>